<comment type="pathway">
    <text evidence="1">Protein modification; protein ubiquitination.</text>
</comment>
<evidence type="ECO:0000313" key="3">
    <source>
        <dbReference type="Proteomes" id="UP000594638"/>
    </source>
</evidence>
<sequence>MSVQNSIVPFFKPVDYVEILAQIHEELESCSQKERSNLYLLQYQIFKGLGEHKLMRRSLCTAWLKASNVYEKLIFGAWLKFERQGAEIISDFLSSCGRCATEFGIIDVAFELHANENPGFRGIDMLNGNHLSRIVSFQIGVEKIVCDRQKFAGLSIPFYAMLYGCFVESSFEDIDLSENNLSPSGMRLISDFSIKGSLNEAPSSLLLEILVFANKFCCESLKDAFDRKLASLVSSRQDAVEIMDCAIEENSPVLAASCLQVFLHELPDSLNDSKVFELLSNANRQQRSIMILQPYFPSTLY</sequence>
<keyword evidence="3" id="KW-1185">Reference proteome</keyword>
<gene>
    <name evidence="2" type="ORF">OLEA9_A034817</name>
</gene>
<dbReference type="AlphaFoldDB" id="A0A8S0RRY4"/>
<dbReference type="OrthoDB" id="1665045at2759"/>
<reference evidence="2 3" key="1">
    <citation type="submission" date="2019-12" db="EMBL/GenBank/DDBJ databases">
        <authorList>
            <person name="Alioto T."/>
            <person name="Alioto T."/>
            <person name="Gomez Garrido J."/>
        </authorList>
    </citation>
    <scope>NUCLEOTIDE SEQUENCE [LARGE SCALE GENOMIC DNA]</scope>
</reference>
<evidence type="ECO:0000256" key="1">
    <source>
        <dbReference type="ARBA" id="ARBA00004906"/>
    </source>
</evidence>
<dbReference type="GO" id="GO:0010105">
    <property type="term" value="P:negative regulation of ethylene-activated signaling pathway"/>
    <property type="evidence" value="ECO:0007669"/>
    <property type="project" value="InterPro"/>
</dbReference>
<dbReference type="EMBL" id="CACTIH010003683">
    <property type="protein sequence ID" value="CAA2981920.1"/>
    <property type="molecule type" value="Genomic_DNA"/>
</dbReference>
<accession>A0A8S0RRY4</accession>
<comment type="caution">
    <text evidence="2">The sequence shown here is derived from an EMBL/GenBank/DDBJ whole genome shotgun (WGS) entry which is preliminary data.</text>
</comment>
<name>A0A8S0RRY4_OLEEU</name>
<organism evidence="2 3">
    <name type="scientific">Olea europaea subsp. europaea</name>
    <dbReference type="NCBI Taxonomy" id="158383"/>
    <lineage>
        <taxon>Eukaryota</taxon>
        <taxon>Viridiplantae</taxon>
        <taxon>Streptophyta</taxon>
        <taxon>Embryophyta</taxon>
        <taxon>Tracheophyta</taxon>
        <taxon>Spermatophyta</taxon>
        <taxon>Magnoliopsida</taxon>
        <taxon>eudicotyledons</taxon>
        <taxon>Gunneridae</taxon>
        <taxon>Pentapetalae</taxon>
        <taxon>asterids</taxon>
        <taxon>lamiids</taxon>
        <taxon>Lamiales</taxon>
        <taxon>Oleaceae</taxon>
        <taxon>Oleeae</taxon>
        <taxon>Olea</taxon>
    </lineage>
</organism>
<evidence type="ECO:0000313" key="2">
    <source>
        <dbReference type="EMBL" id="CAA2981920.1"/>
    </source>
</evidence>
<protein>
    <submittedName>
        <fullName evidence="2">Uncharacterized protein</fullName>
    </submittedName>
</protein>
<proteinExistence type="predicted"/>
<dbReference type="Gene3D" id="3.30.710.10">
    <property type="entry name" value="Potassium Channel Kv1.1, Chain A"/>
    <property type="match status" value="1"/>
</dbReference>
<dbReference type="SUPFAM" id="SSF54695">
    <property type="entry name" value="POZ domain"/>
    <property type="match status" value="1"/>
</dbReference>
<dbReference type="InterPro" id="IPR011333">
    <property type="entry name" value="SKP1/BTB/POZ_sf"/>
</dbReference>
<dbReference type="InterPro" id="IPR044631">
    <property type="entry name" value="ETO1-like"/>
</dbReference>
<dbReference type="PANTHER" id="PTHR44203">
    <property type="entry name" value="ETO1-RELATED"/>
    <property type="match status" value="1"/>
</dbReference>
<dbReference type="Proteomes" id="UP000594638">
    <property type="component" value="Unassembled WGS sequence"/>
</dbReference>
<dbReference type="PANTHER" id="PTHR44203:SF2">
    <property type="entry name" value="ETO1-LIKE PROTEIN 1"/>
    <property type="match status" value="1"/>
</dbReference>
<dbReference type="Gramene" id="OE9A034817T1">
    <property type="protein sequence ID" value="OE9A034817C1"/>
    <property type="gene ID" value="OE9A034817"/>
</dbReference>